<keyword evidence="6" id="KW-1185">Reference proteome</keyword>
<evidence type="ECO:0000256" key="2">
    <source>
        <dbReference type="ARBA" id="ARBA00006809"/>
    </source>
</evidence>
<name>A0A4Q1BR88_TREME</name>
<evidence type="ECO:0000256" key="1">
    <source>
        <dbReference type="ARBA" id="ARBA00004123"/>
    </source>
</evidence>
<dbReference type="GO" id="GO:0000182">
    <property type="term" value="F:rDNA binding"/>
    <property type="evidence" value="ECO:0007669"/>
    <property type="project" value="TreeGrafter"/>
</dbReference>
<dbReference type="PANTHER" id="PTHR13213:SF2">
    <property type="entry name" value="MYB-BINDING PROTEIN 1A"/>
    <property type="match status" value="1"/>
</dbReference>
<feature type="compositionally biased region" description="Basic and acidic residues" evidence="4">
    <location>
        <begin position="1186"/>
        <end position="1209"/>
    </location>
</feature>
<feature type="region of interest" description="Disordered" evidence="4">
    <location>
        <begin position="41"/>
        <end position="87"/>
    </location>
</feature>
<dbReference type="GO" id="GO:0005730">
    <property type="term" value="C:nucleolus"/>
    <property type="evidence" value="ECO:0007669"/>
    <property type="project" value="InterPro"/>
</dbReference>
<evidence type="ECO:0000256" key="3">
    <source>
        <dbReference type="ARBA" id="ARBA00023242"/>
    </source>
</evidence>
<feature type="region of interest" description="Disordered" evidence="4">
    <location>
        <begin position="1169"/>
        <end position="1274"/>
    </location>
</feature>
<feature type="compositionally biased region" description="Acidic residues" evidence="4">
    <location>
        <begin position="47"/>
        <end position="87"/>
    </location>
</feature>
<reference evidence="5 6" key="1">
    <citation type="submission" date="2016-06" db="EMBL/GenBank/DDBJ databases">
        <title>Evolution of pathogenesis and genome organization in the Tremellales.</title>
        <authorList>
            <person name="Cuomo C."/>
            <person name="Litvintseva A."/>
            <person name="Heitman J."/>
            <person name="Chen Y."/>
            <person name="Sun S."/>
            <person name="Springer D."/>
            <person name="Dromer F."/>
            <person name="Young S."/>
            <person name="Zeng Q."/>
            <person name="Chapman S."/>
            <person name="Gujja S."/>
            <person name="Saif S."/>
            <person name="Birren B."/>
        </authorList>
    </citation>
    <scope>NUCLEOTIDE SEQUENCE [LARGE SCALE GENOMIC DNA]</scope>
    <source>
        <strain evidence="5 6">ATCC 28783</strain>
    </source>
</reference>
<proteinExistence type="inferred from homology"/>
<dbReference type="FunCoup" id="A0A4Q1BR88">
    <property type="interactions" value="393"/>
</dbReference>
<evidence type="ECO:0008006" key="7">
    <source>
        <dbReference type="Google" id="ProtNLM"/>
    </source>
</evidence>
<sequence>MTSNVLPLFWDLASSSKDTRLQASVNLVSSLQNFQETFLATNVDSGSDIEEEEGDEENGEDGDMDEDESGEEVDDKDEAVEGEESDDNAEILLDKALAKSNAEDVVYTVKRLVRGLGSSRESSRLGFAVALTELLSQIHTITAPQVLSLLLRSSPISASMKGSEQRDSLFARLFGLTSLIQSNSLFRPSSDQETFQRVTSELISLGDSKSWLREAAWWGLLQAVQGACVSQVEWADNTITQLLSSVLGDKGWTAERVALVSLMERLRPTLVVDSLLQPTFKRGSLLASPNLLQLAKILKESNVNEEESTASDGSSKSQLHFVWDVMLDSYFVSKPDNSQAPFQDFFRVCVDESLFANSSSSQRKYWGFQVFSRALPLLSANEMPLIFTPNFMRCWMNNLSSSDRYLHKAAQHVAQIVQDVVKTNPNVGFTLLSQLVGKHGKPNFDKITKTRTVEGIMGSLNLDGVKEYVRYLQDMIVSDDSNSEDLEGLEDKRTWALNQMVALVRNGSVPKDDQWISSVLEFLLVHGFFVILKTTKKGDITALSKSPRPPLSESTAALCRTKLLSCLVEVTTVSSPKGDGKTASRKQGCDSSNKLWLRRILELLLSLQTNPHLKIISEADKEIKAGREAGIETLKALDKFQVEGNEVVKGVEILLSFLIIQTYDENEDALEMLEETIAASQKMFGLKESSARESTSKEADVNLPAIDMLLDTLIALLDKGSNDLRSLANLVVGMVAGEFTSSSVRHLVAQLEASANVEDEDGSEEDMEELSDAGDEDQEENDSEGGQSIVEDEEEEEEDEDDDDEEELPPVDPDFRRKVAEALQVTDLLEDGVNGDNASDSSSEEEYWDDEQMMKVDEQLAAAFKQRAASNRKSDLKLLETENLHFKNRILDLFDIFIRKQPSNQAIYDTILPLLQLVRSSSSSTNGTSSLGTKATSIIRSHFTKPKEVPSPTSSLGSIMKESHQLARRSSSSEFSSLCSICSLFLLRSTTSKSSEEDEILEEYKETMRDFMLRKNSQVHVKFLSELFQRYPLRAWNLRFELLELIEKKAVNDYRQSQGLLMLSSLCGQVKIVDDKEGREFVKRASGLIVSVLEKTMEEGSTIKNQEVKEVCVFGLHLARGAKAGDMLGNWDEKFEQVTRRFLMDEKTKGMKGALDVLKQLVSVLGMDTGKKEKEKSKKDKKDRKVNKMEVDEKPTGNGETPRKKKDEDMQVDVNPHMVVSTERKQKSNKNNKKSSEAGETLSMEGLKEKSKKRKSSEGKEISKKRKIPSESAE</sequence>
<dbReference type="InterPro" id="IPR007015">
    <property type="entry name" value="DNA_pol_V/MYBBP1A"/>
</dbReference>
<comment type="subcellular location">
    <subcellularLocation>
        <location evidence="1">Nucleus</location>
    </subcellularLocation>
</comment>
<dbReference type="SUPFAM" id="SSF48371">
    <property type="entry name" value="ARM repeat"/>
    <property type="match status" value="1"/>
</dbReference>
<accession>A0A4Q1BR88</accession>
<dbReference type="STRING" id="5217.A0A4Q1BR88"/>
<gene>
    <name evidence="5" type="ORF">M231_02263</name>
</gene>
<evidence type="ECO:0000256" key="4">
    <source>
        <dbReference type="SAM" id="MobiDB-lite"/>
    </source>
</evidence>
<feature type="compositionally biased region" description="Acidic residues" evidence="4">
    <location>
        <begin position="790"/>
        <end position="809"/>
    </location>
</feature>
<dbReference type="EMBL" id="SDIL01000018">
    <property type="protein sequence ID" value="RXK40430.1"/>
    <property type="molecule type" value="Genomic_DNA"/>
</dbReference>
<protein>
    <recommendedName>
        <fullName evidence="7">DNA polymerase phi subunit</fullName>
    </recommendedName>
</protein>
<dbReference type="VEuPathDB" id="FungiDB:TREMEDRAFT_35002"/>
<dbReference type="InParanoid" id="A0A4Q1BR88"/>
<dbReference type="OrthoDB" id="342531at2759"/>
<dbReference type="InterPro" id="IPR016024">
    <property type="entry name" value="ARM-type_fold"/>
</dbReference>
<organism evidence="5 6">
    <name type="scientific">Tremella mesenterica</name>
    <name type="common">Jelly fungus</name>
    <dbReference type="NCBI Taxonomy" id="5217"/>
    <lineage>
        <taxon>Eukaryota</taxon>
        <taxon>Fungi</taxon>
        <taxon>Dikarya</taxon>
        <taxon>Basidiomycota</taxon>
        <taxon>Agaricomycotina</taxon>
        <taxon>Tremellomycetes</taxon>
        <taxon>Tremellales</taxon>
        <taxon>Tremellaceae</taxon>
        <taxon>Tremella</taxon>
    </lineage>
</organism>
<dbReference type="GO" id="GO:0006355">
    <property type="term" value="P:regulation of DNA-templated transcription"/>
    <property type="evidence" value="ECO:0007669"/>
    <property type="project" value="InterPro"/>
</dbReference>
<feature type="region of interest" description="Disordered" evidence="4">
    <location>
        <begin position="827"/>
        <end position="849"/>
    </location>
</feature>
<feature type="compositionally biased region" description="Basic and acidic residues" evidence="4">
    <location>
        <begin position="1169"/>
        <end position="1180"/>
    </location>
</feature>
<feature type="region of interest" description="Disordered" evidence="4">
    <location>
        <begin position="754"/>
        <end position="815"/>
    </location>
</feature>
<dbReference type="AlphaFoldDB" id="A0A4Q1BR88"/>
<dbReference type="Proteomes" id="UP000289152">
    <property type="component" value="Unassembled WGS sequence"/>
</dbReference>
<comment type="similarity">
    <text evidence="2">Belongs to the MYBBP1A family.</text>
</comment>
<dbReference type="PANTHER" id="PTHR13213">
    <property type="entry name" value="MYB-BINDING PROTEIN 1A FAMILY MEMBER"/>
    <property type="match status" value="1"/>
</dbReference>
<evidence type="ECO:0000313" key="6">
    <source>
        <dbReference type="Proteomes" id="UP000289152"/>
    </source>
</evidence>
<dbReference type="Pfam" id="PF04931">
    <property type="entry name" value="DNA_pol_phi"/>
    <property type="match status" value="1"/>
</dbReference>
<keyword evidence="3" id="KW-0539">Nucleus</keyword>
<evidence type="ECO:0000313" key="5">
    <source>
        <dbReference type="EMBL" id="RXK40430.1"/>
    </source>
</evidence>
<comment type="caution">
    <text evidence="5">The sequence shown here is derived from an EMBL/GenBank/DDBJ whole genome shotgun (WGS) entry which is preliminary data.</text>
</comment>
<feature type="compositionally biased region" description="Acidic residues" evidence="4">
    <location>
        <begin position="757"/>
        <end position="783"/>
    </location>
</feature>